<name>A0A5N5FG63_9ROSA</name>
<reference evidence="1 2" key="3">
    <citation type="submission" date="2019-11" db="EMBL/GenBank/DDBJ databases">
        <title>A de novo genome assembly of a pear dwarfing rootstock.</title>
        <authorList>
            <person name="Wang F."/>
            <person name="Wang J."/>
            <person name="Li S."/>
            <person name="Zhang Y."/>
            <person name="Fang M."/>
            <person name="Ma L."/>
            <person name="Zhao Y."/>
            <person name="Jiang S."/>
        </authorList>
    </citation>
    <scope>NUCLEOTIDE SEQUENCE [LARGE SCALE GENOMIC DNA]</scope>
    <source>
        <strain evidence="1">S2</strain>
        <tissue evidence="1">Leaf</tissue>
    </source>
</reference>
<sequence length="87" mass="9619">MNTWLSEMVMAGLTPHRPPSLVPPSTPMSSMFLYGSSCFAMPCSLDHARKIEENTGVGNDIPYLASPMEKVIVCGFLQKEKRAKVME</sequence>
<protein>
    <submittedName>
        <fullName evidence="1">Uncharacterized protein</fullName>
    </submittedName>
</protein>
<keyword evidence="2" id="KW-1185">Reference proteome</keyword>
<accession>A0A5N5FG63</accession>
<organism evidence="1 2">
    <name type="scientific">Pyrus ussuriensis x Pyrus communis</name>
    <dbReference type="NCBI Taxonomy" id="2448454"/>
    <lineage>
        <taxon>Eukaryota</taxon>
        <taxon>Viridiplantae</taxon>
        <taxon>Streptophyta</taxon>
        <taxon>Embryophyta</taxon>
        <taxon>Tracheophyta</taxon>
        <taxon>Spermatophyta</taxon>
        <taxon>Magnoliopsida</taxon>
        <taxon>eudicotyledons</taxon>
        <taxon>Gunneridae</taxon>
        <taxon>Pentapetalae</taxon>
        <taxon>rosids</taxon>
        <taxon>fabids</taxon>
        <taxon>Rosales</taxon>
        <taxon>Rosaceae</taxon>
        <taxon>Amygdaloideae</taxon>
        <taxon>Maleae</taxon>
        <taxon>Pyrus</taxon>
    </lineage>
</organism>
<reference evidence="2" key="2">
    <citation type="submission" date="2019-10" db="EMBL/GenBank/DDBJ databases">
        <title>A de novo genome assembly of a pear dwarfing rootstock.</title>
        <authorList>
            <person name="Wang F."/>
            <person name="Wang J."/>
            <person name="Li S."/>
            <person name="Zhang Y."/>
            <person name="Fang M."/>
            <person name="Ma L."/>
            <person name="Zhao Y."/>
            <person name="Jiang S."/>
        </authorList>
    </citation>
    <scope>NUCLEOTIDE SEQUENCE [LARGE SCALE GENOMIC DNA]</scope>
</reference>
<reference evidence="1 2" key="1">
    <citation type="submission" date="2019-09" db="EMBL/GenBank/DDBJ databases">
        <authorList>
            <person name="Ou C."/>
        </authorList>
    </citation>
    <scope>NUCLEOTIDE SEQUENCE [LARGE SCALE GENOMIC DNA]</scope>
    <source>
        <strain evidence="1">S2</strain>
        <tissue evidence="1">Leaf</tissue>
    </source>
</reference>
<dbReference type="Proteomes" id="UP000327157">
    <property type="component" value="Chromosome 13"/>
</dbReference>
<dbReference type="EMBL" id="SMOL01000753">
    <property type="protein sequence ID" value="KAB2600200.1"/>
    <property type="molecule type" value="Genomic_DNA"/>
</dbReference>
<comment type="caution">
    <text evidence="1">The sequence shown here is derived from an EMBL/GenBank/DDBJ whole genome shotgun (WGS) entry which is preliminary data.</text>
</comment>
<dbReference type="AlphaFoldDB" id="A0A5N5FG63"/>
<proteinExistence type="predicted"/>
<gene>
    <name evidence="1" type="ORF">D8674_010471</name>
</gene>
<evidence type="ECO:0000313" key="2">
    <source>
        <dbReference type="Proteomes" id="UP000327157"/>
    </source>
</evidence>
<evidence type="ECO:0000313" key="1">
    <source>
        <dbReference type="EMBL" id="KAB2600200.1"/>
    </source>
</evidence>